<name>A0AAV5MIS5_9ROSI</name>
<evidence type="ECO:0008006" key="3">
    <source>
        <dbReference type="Google" id="ProtNLM"/>
    </source>
</evidence>
<sequence>MGECRCGICNEDEEDSTHMFLKCKMVRWLWKACAKWWGINVTLQEECWNTFQNFERELKEASLRDGWDCIWNALVWTVWLARNQKIFQGKKIDAGKLFELIQMRSFFWVKSKNDRYAFNLVNWIMNPVACLRECYSKRRAPIN</sequence>
<gene>
    <name evidence="1" type="ORF">SLEP1_g55562</name>
</gene>
<dbReference type="AlphaFoldDB" id="A0AAV5MIS5"/>
<proteinExistence type="predicted"/>
<keyword evidence="2" id="KW-1185">Reference proteome</keyword>
<reference evidence="1 2" key="1">
    <citation type="journal article" date="2021" name="Commun. Biol.">
        <title>The genome of Shorea leprosula (Dipterocarpaceae) highlights the ecological relevance of drought in aseasonal tropical rainforests.</title>
        <authorList>
            <person name="Ng K.K.S."/>
            <person name="Kobayashi M.J."/>
            <person name="Fawcett J.A."/>
            <person name="Hatakeyama M."/>
            <person name="Paape T."/>
            <person name="Ng C.H."/>
            <person name="Ang C.C."/>
            <person name="Tnah L.H."/>
            <person name="Lee C.T."/>
            <person name="Nishiyama T."/>
            <person name="Sese J."/>
            <person name="O'Brien M.J."/>
            <person name="Copetti D."/>
            <person name="Mohd Noor M.I."/>
            <person name="Ong R.C."/>
            <person name="Putra M."/>
            <person name="Sireger I.Z."/>
            <person name="Indrioko S."/>
            <person name="Kosugi Y."/>
            <person name="Izuno A."/>
            <person name="Isagi Y."/>
            <person name="Lee S.L."/>
            <person name="Shimizu K.K."/>
        </authorList>
    </citation>
    <scope>NUCLEOTIDE SEQUENCE [LARGE SCALE GENOMIC DNA]</scope>
    <source>
        <strain evidence="1">214</strain>
    </source>
</reference>
<protein>
    <recommendedName>
        <fullName evidence="3">Reverse transcriptase zinc-binding domain-containing protein</fullName>
    </recommendedName>
</protein>
<organism evidence="1 2">
    <name type="scientific">Rubroshorea leprosula</name>
    <dbReference type="NCBI Taxonomy" id="152421"/>
    <lineage>
        <taxon>Eukaryota</taxon>
        <taxon>Viridiplantae</taxon>
        <taxon>Streptophyta</taxon>
        <taxon>Embryophyta</taxon>
        <taxon>Tracheophyta</taxon>
        <taxon>Spermatophyta</taxon>
        <taxon>Magnoliopsida</taxon>
        <taxon>eudicotyledons</taxon>
        <taxon>Gunneridae</taxon>
        <taxon>Pentapetalae</taxon>
        <taxon>rosids</taxon>
        <taxon>malvids</taxon>
        <taxon>Malvales</taxon>
        <taxon>Dipterocarpaceae</taxon>
        <taxon>Rubroshorea</taxon>
    </lineage>
</organism>
<dbReference type="EMBL" id="BPVZ01000270">
    <property type="protein sequence ID" value="GKV48768.1"/>
    <property type="molecule type" value="Genomic_DNA"/>
</dbReference>
<comment type="caution">
    <text evidence="1">The sequence shown here is derived from an EMBL/GenBank/DDBJ whole genome shotgun (WGS) entry which is preliminary data.</text>
</comment>
<evidence type="ECO:0000313" key="2">
    <source>
        <dbReference type="Proteomes" id="UP001054252"/>
    </source>
</evidence>
<evidence type="ECO:0000313" key="1">
    <source>
        <dbReference type="EMBL" id="GKV48768.1"/>
    </source>
</evidence>
<dbReference type="Proteomes" id="UP001054252">
    <property type="component" value="Unassembled WGS sequence"/>
</dbReference>
<accession>A0AAV5MIS5</accession>